<evidence type="ECO:0000256" key="17">
    <source>
        <dbReference type="ARBA" id="ARBA00022824"/>
    </source>
</evidence>
<evidence type="ECO:0000256" key="25">
    <source>
        <dbReference type="ARBA" id="ARBA00023157"/>
    </source>
</evidence>
<keyword evidence="28" id="KW-0968">Cytoplasmic vesicle</keyword>
<protein>
    <recommendedName>
        <fullName evidence="10">Myocilin</fullName>
    </recommendedName>
</protein>
<dbReference type="SMART" id="SM00284">
    <property type="entry name" value="OLF"/>
    <property type="match status" value="1"/>
</dbReference>
<evidence type="ECO:0000256" key="31">
    <source>
        <dbReference type="SAM" id="SignalP"/>
    </source>
</evidence>
<evidence type="ECO:0000256" key="24">
    <source>
        <dbReference type="ARBA" id="ARBA00023139"/>
    </source>
</evidence>
<evidence type="ECO:0000256" key="27">
    <source>
        <dbReference type="ARBA" id="ARBA00023288"/>
    </source>
</evidence>
<evidence type="ECO:0000256" key="16">
    <source>
        <dbReference type="ARBA" id="ARBA00022792"/>
    </source>
</evidence>
<evidence type="ECO:0000256" key="18">
    <source>
        <dbReference type="ARBA" id="ARBA00022837"/>
    </source>
</evidence>
<evidence type="ECO:0000256" key="3">
    <source>
        <dbReference type="ARBA" id="ARBA00004294"/>
    </source>
</evidence>
<evidence type="ECO:0000256" key="5">
    <source>
        <dbReference type="ARBA" id="ARBA00004498"/>
    </source>
</evidence>
<feature type="signal peptide" evidence="31">
    <location>
        <begin position="1"/>
        <end position="18"/>
    </location>
</feature>
<organism evidence="33 34">
    <name type="scientific">Paramormyrops kingsleyae</name>
    <dbReference type="NCBI Taxonomy" id="1676925"/>
    <lineage>
        <taxon>Eukaryota</taxon>
        <taxon>Metazoa</taxon>
        <taxon>Chordata</taxon>
        <taxon>Craniata</taxon>
        <taxon>Vertebrata</taxon>
        <taxon>Euteleostomi</taxon>
        <taxon>Actinopterygii</taxon>
        <taxon>Neopterygii</taxon>
        <taxon>Teleostei</taxon>
        <taxon>Osteoglossocephala</taxon>
        <taxon>Osteoglossomorpha</taxon>
        <taxon>Osteoglossiformes</taxon>
        <taxon>Mormyridae</taxon>
        <taxon>Paramormyrops</taxon>
    </lineage>
</organism>
<evidence type="ECO:0000256" key="26">
    <source>
        <dbReference type="ARBA" id="ARBA00023273"/>
    </source>
</evidence>
<dbReference type="GeneID" id="111834797"/>
<evidence type="ECO:0000256" key="14">
    <source>
        <dbReference type="ARBA" id="ARBA00022729"/>
    </source>
</evidence>
<dbReference type="GO" id="GO:0005741">
    <property type="term" value="C:mitochondrial outer membrane"/>
    <property type="evidence" value="ECO:0007669"/>
    <property type="project" value="UniProtKB-SubCell"/>
</dbReference>
<keyword evidence="20 30" id="KW-0175">Coiled coil</keyword>
<comment type="subcellular location">
    <subcellularLocation>
        <location evidence="1">Cell projection</location>
        <location evidence="1">Cilium</location>
    </subcellularLocation>
    <subcellularLocation>
        <location evidence="6">Cytoplasmic vesicle</location>
    </subcellularLocation>
    <subcellularLocation>
        <location evidence="8">Golgi apparatus</location>
    </subcellularLocation>
    <subcellularLocation>
        <location evidence="2">Mitochondrion inner membrane</location>
    </subcellularLocation>
    <subcellularLocation>
        <location evidence="9">Mitochondrion intermembrane space</location>
    </subcellularLocation>
    <subcellularLocation>
        <location evidence="3">Mitochondrion outer membrane</location>
    </subcellularLocation>
    <subcellularLocation>
        <location evidence="4">Rough endoplasmic reticulum</location>
    </subcellularLocation>
    <subcellularLocation>
        <location evidence="7">Secreted</location>
        <location evidence="7">Extracellular exosome</location>
    </subcellularLocation>
    <subcellularLocation>
        <location evidence="5">Secreted</location>
        <location evidence="5">Extracellular space</location>
        <location evidence="5">Extracellular matrix</location>
    </subcellularLocation>
</comment>
<keyword evidence="25" id="KW-1015">Disulfide bond</keyword>
<evidence type="ECO:0000256" key="22">
    <source>
        <dbReference type="ARBA" id="ARBA00023128"/>
    </source>
</evidence>
<evidence type="ECO:0000256" key="2">
    <source>
        <dbReference type="ARBA" id="ARBA00004273"/>
    </source>
</evidence>
<keyword evidence="12" id="KW-0272">Extracellular matrix</keyword>
<keyword evidence="14 31" id="KW-0732">Signal</keyword>
<dbReference type="GO" id="GO:0005743">
    <property type="term" value="C:mitochondrial inner membrane"/>
    <property type="evidence" value="ECO:0007669"/>
    <property type="project" value="UniProtKB-SubCell"/>
</dbReference>
<keyword evidence="21" id="KW-0969">Cilium</keyword>
<evidence type="ECO:0000256" key="1">
    <source>
        <dbReference type="ARBA" id="ARBA00004138"/>
    </source>
</evidence>
<evidence type="ECO:0000259" key="32">
    <source>
        <dbReference type="PROSITE" id="PS51132"/>
    </source>
</evidence>
<keyword evidence="17" id="KW-0256">Endoplasmic reticulum</keyword>
<proteinExistence type="predicted"/>
<dbReference type="GO" id="GO:0005791">
    <property type="term" value="C:rough endoplasmic reticulum"/>
    <property type="evidence" value="ECO:0007669"/>
    <property type="project" value="UniProtKB-SubCell"/>
</dbReference>
<evidence type="ECO:0000256" key="9">
    <source>
        <dbReference type="ARBA" id="ARBA00004569"/>
    </source>
</evidence>
<sequence length="450" mass="49670">MKLQVALCVACLLLTGSAQDRATFQRGNDQRGRCQYTFTVSSPREASCPLSGGGPEMEALKARLTLLEAHVSRLVGEGPGAGPRDAHAQAELERARLQREKEQLDGTVQDLQARLVDMKQEVERLRAQPCPAAFPQSAALQDGGRRAASDSAWSLGSPGYQELKAEVTQLPASQLTQEGTEDDTGCGELVSVSEPVSHRKADNIAGKYGVWMQDPEAPPGGPYGPQMVWRIDTIGTDVRQLFGYEDMNQFSRGFPTKVLLLPDPMESTGAVLYHGSFYYQRRLSRTLVRYDLATESVAARRELPHAGFHGQYPYSWGGYTDIDLAVDEQGLWVIYSSNKAKGNIVVSQLDPKSLEVRKSWETSVRKAAVANAFMTCGRLYTLASYTAPNTTINYSYDTATGQAKAIAVPFQNRYGYNSMVDYNPSHRKLYAWDNFHMISYGVRLGKLDAK</sequence>
<dbReference type="Proteomes" id="UP000261540">
    <property type="component" value="Unplaced"/>
</dbReference>
<keyword evidence="23" id="KW-0472">Membrane</keyword>
<dbReference type="Pfam" id="PF02191">
    <property type="entry name" value="OLF"/>
    <property type="match status" value="1"/>
</dbReference>
<dbReference type="GO" id="GO:0046872">
    <property type="term" value="F:metal ion binding"/>
    <property type="evidence" value="ECO:0007669"/>
    <property type="project" value="UniProtKB-KW"/>
</dbReference>
<feature type="coiled-coil region" evidence="30">
    <location>
        <begin position="87"/>
        <end position="128"/>
    </location>
</feature>
<feature type="chain" id="PRO_5017189756" description="Myocilin" evidence="31">
    <location>
        <begin position="19"/>
        <end position="450"/>
    </location>
</feature>
<feature type="domain" description="Olfactomedin-like" evidence="32">
    <location>
        <begin position="185"/>
        <end position="446"/>
    </location>
</feature>
<reference evidence="33" key="1">
    <citation type="submission" date="2025-08" db="UniProtKB">
        <authorList>
            <consortium name="Ensembl"/>
        </authorList>
    </citation>
    <scope>IDENTIFICATION</scope>
</reference>
<evidence type="ECO:0000256" key="13">
    <source>
        <dbReference type="ARBA" id="ARBA00022723"/>
    </source>
</evidence>
<keyword evidence="24" id="KW-0564">Palmitate</keyword>
<dbReference type="GeneTree" id="ENSGT00940000158561"/>
<dbReference type="GO" id="GO:0031410">
    <property type="term" value="C:cytoplasmic vesicle"/>
    <property type="evidence" value="ECO:0007669"/>
    <property type="project" value="UniProtKB-SubCell"/>
</dbReference>
<keyword evidence="27" id="KW-0449">Lipoprotein</keyword>
<dbReference type="RefSeq" id="XP_023650249.1">
    <property type="nucleotide sequence ID" value="XM_023794481.2"/>
</dbReference>
<evidence type="ECO:0000256" key="12">
    <source>
        <dbReference type="ARBA" id="ARBA00022530"/>
    </source>
</evidence>
<dbReference type="PROSITE" id="PS51132">
    <property type="entry name" value="OLF"/>
    <property type="match status" value="1"/>
</dbReference>
<evidence type="ECO:0000256" key="28">
    <source>
        <dbReference type="ARBA" id="ARBA00023329"/>
    </source>
</evidence>
<dbReference type="GO" id="GO:0001649">
    <property type="term" value="P:osteoblast differentiation"/>
    <property type="evidence" value="ECO:0007669"/>
    <property type="project" value="TreeGrafter"/>
</dbReference>
<dbReference type="PANTHER" id="PTHR23192">
    <property type="entry name" value="OLFACTOMEDIN-RELATED"/>
    <property type="match status" value="1"/>
</dbReference>
<evidence type="ECO:0000256" key="10">
    <source>
        <dbReference type="ARBA" id="ARBA00017216"/>
    </source>
</evidence>
<keyword evidence="11" id="KW-0964">Secreted</keyword>
<dbReference type="InterPro" id="IPR050605">
    <property type="entry name" value="Olfactomedin-like_domain"/>
</dbReference>
<evidence type="ECO:0000256" key="19">
    <source>
        <dbReference type="ARBA" id="ARBA00023034"/>
    </source>
</evidence>
<accession>A0A3B3S9J4</accession>
<keyword evidence="22" id="KW-0496">Mitochondrion</keyword>
<dbReference type="GO" id="GO:0005758">
    <property type="term" value="C:mitochondrial intermembrane space"/>
    <property type="evidence" value="ECO:0007669"/>
    <property type="project" value="UniProtKB-SubCell"/>
</dbReference>
<keyword evidence="26" id="KW-0966">Cell projection</keyword>
<dbReference type="AlphaFoldDB" id="A0A3B3S9J4"/>
<evidence type="ECO:0000256" key="20">
    <source>
        <dbReference type="ARBA" id="ARBA00023054"/>
    </source>
</evidence>
<dbReference type="GO" id="GO:0007165">
    <property type="term" value="P:signal transduction"/>
    <property type="evidence" value="ECO:0007669"/>
    <property type="project" value="TreeGrafter"/>
</dbReference>
<dbReference type="GO" id="GO:0005929">
    <property type="term" value="C:cilium"/>
    <property type="evidence" value="ECO:0007669"/>
    <property type="project" value="UniProtKB-SubCell"/>
</dbReference>
<keyword evidence="13" id="KW-0479">Metal-binding</keyword>
<evidence type="ECO:0000313" key="34">
    <source>
        <dbReference type="Proteomes" id="UP000261540"/>
    </source>
</evidence>
<evidence type="ECO:0000256" key="11">
    <source>
        <dbReference type="ARBA" id="ARBA00022525"/>
    </source>
</evidence>
<evidence type="ECO:0000256" key="15">
    <source>
        <dbReference type="ARBA" id="ARBA00022787"/>
    </source>
</evidence>
<evidence type="ECO:0000256" key="29">
    <source>
        <dbReference type="PROSITE-ProRule" id="PRU00446"/>
    </source>
</evidence>
<evidence type="ECO:0000256" key="21">
    <source>
        <dbReference type="ARBA" id="ARBA00023069"/>
    </source>
</evidence>
<reference evidence="33" key="2">
    <citation type="submission" date="2025-09" db="UniProtKB">
        <authorList>
            <consortium name="Ensembl"/>
        </authorList>
    </citation>
    <scope>IDENTIFICATION</scope>
</reference>
<evidence type="ECO:0000256" key="8">
    <source>
        <dbReference type="ARBA" id="ARBA00004555"/>
    </source>
</evidence>
<keyword evidence="34" id="KW-1185">Reference proteome</keyword>
<evidence type="ECO:0000256" key="6">
    <source>
        <dbReference type="ARBA" id="ARBA00004541"/>
    </source>
</evidence>
<dbReference type="CDD" id="cd14686">
    <property type="entry name" value="bZIP"/>
    <property type="match status" value="1"/>
</dbReference>
<name>A0A3B3S9J4_9TELE</name>
<keyword evidence="19" id="KW-0333">Golgi apparatus</keyword>
<evidence type="ECO:0000256" key="4">
    <source>
        <dbReference type="ARBA" id="ARBA00004427"/>
    </source>
</evidence>
<evidence type="ECO:0000256" key="7">
    <source>
        <dbReference type="ARBA" id="ARBA00004550"/>
    </source>
</evidence>
<dbReference type="SUPFAM" id="SSF82171">
    <property type="entry name" value="DPP6 N-terminal domain-like"/>
    <property type="match status" value="1"/>
</dbReference>
<dbReference type="InterPro" id="IPR003112">
    <property type="entry name" value="Olfac-like_dom"/>
</dbReference>
<evidence type="ECO:0000256" key="30">
    <source>
        <dbReference type="SAM" id="Coils"/>
    </source>
</evidence>
<dbReference type="GO" id="GO:0005794">
    <property type="term" value="C:Golgi apparatus"/>
    <property type="evidence" value="ECO:0007669"/>
    <property type="project" value="UniProtKB-SubCell"/>
</dbReference>
<comment type="caution">
    <text evidence="29">Lacks conserved residue(s) required for the propagation of feature annotation.</text>
</comment>
<dbReference type="Ensembl" id="ENSPKIT00000007656.1">
    <property type="protein sequence ID" value="ENSPKIP00000026895.1"/>
    <property type="gene ID" value="ENSPKIG00000009176.1"/>
</dbReference>
<keyword evidence="15" id="KW-1000">Mitochondrion outer membrane</keyword>
<evidence type="ECO:0000313" key="33">
    <source>
        <dbReference type="Ensembl" id="ENSPKIP00000026895.1"/>
    </source>
</evidence>
<dbReference type="GO" id="GO:0005615">
    <property type="term" value="C:extracellular space"/>
    <property type="evidence" value="ECO:0007669"/>
    <property type="project" value="TreeGrafter"/>
</dbReference>
<keyword evidence="18" id="KW-0106">Calcium</keyword>
<dbReference type="PANTHER" id="PTHR23192:SF33">
    <property type="entry name" value="MYOCILIN"/>
    <property type="match status" value="1"/>
</dbReference>
<evidence type="ECO:0000256" key="23">
    <source>
        <dbReference type="ARBA" id="ARBA00023136"/>
    </source>
</evidence>
<keyword evidence="16" id="KW-0999">Mitochondrion inner membrane</keyword>